<dbReference type="FunFam" id="2.90.10.10:FF:000008">
    <property type="entry name" value="Serine/threonine-protein kinase"/>
    <property type="match status" value="1"/>
</dbReference>
<dbReference type="CDD" id="cd01098">
    <property type="entry name" value="PAN_AP_plant"/>
    <property type="match status" value="2"/>
</dbReference>
<evidence type="ECO:0000256" key="4">
    <source>
        <dbReference type="ARBA" id="ARBA00022536"/>
    </source>
</evidence>
<proteinExistence type="predicted"/>
<feature type="domain" description="Bulb-type lectin" evidence="26">
    <location>
        <begin position="814"/>
        <end position="944"/>
    </location>
</feature>
<dbReference type="GO" id="GO:0005524">
    <property type="term" value="F:ATP binding"/>
    <property type="evidence" value="ECO:0007669"/>
    <property type="project" value="UniProtKB-UniRule"/>
</dbReference>
<evidence type="ECO:0000313" key="28">
    <source>
        <dbReference type="Proteomes" id="UP000006591"/>
    </source>
</evidence>
<feature type="signal peptide" evidence="24">
    <location>
        <begin position="1"/>
        <end position="23"/>
    </location>
</feature>
<evidence type="ECO:0000256" key="3">
    <source>
        <dbReference type="ARBA" id="ARBA00022527"/>
    </source>
</evidence>
<keyword evidence="9 22" id="KW-0547">Nucleotide-binding</keyword>
<feature type="region of interest" description="Disordered" evidence="23">
    <location>
        <begin position="1213"/>
        <end position="1246"/>
    </location>
</feature>
<feature type="domain" description="Bulb-type lectin" evidence="26">
    <location>
        <begin position="17"/>
        <end position="150"/>
    </location>
</feature>
<dbReference type="FunFam" id="1.10.510.10:FF:000237">
    <property type="entry name" value="G-type lectin S-receptor-like serine/threonine-protein kinase"/>
    <property type="match status" value="2"/>
</dbReference>
<evidence type="ECO:0000256" key="20">
    <source>
        <dbReference type="ARBA" id="ARBA00074487"/>
    </source>
</evidence>
<evidence type="ECO:0000259" key="26">
    <source>
        <dbReference type="PROSITE" id="PS50927"/>
    </source>
</evidence>
<dbReference type="InterPro" id="IPR008271">
    <property type="entry name" value="Ser/Thr_kinase_AS"/>
</dbReference>
<dbReference type="STRING" id="4536.A0A0E0GPA5"/>
<evidence type="ECO:0000256" key="14">
    <source>
        <dbReference type="ARBA" id="ARBA00023157"/>
    </source>
</evidence>
<keyword evidence="28" id="KW-1185">Reference proteome</keyword>
<feature type="compositionally biased region" description="Polar residues" evidence="23">
    <location>
        <begin position="1213"/>
        <end position="1224"/>
    </location>
</feature>
<dbReference type="SUPFAM" id="SSF56112">
    <property type="entry name" value="Protein kinase-like (PK-like)"/>
    <property type="match status" value="2"/>
</dbReference>
<evidence type="ECO:0000256" key="23">
    <source>
        <dbReference type="SAM" id="MobiDB-lite"/>
    </source>
</evidence>
<keyword evidence="14" id="KW-1015">Disulfide bond</keyword>
<evidence type="ECO:0000256" key="13">
    <source>
        <dbReference type="ARBA" id="ARBA00023136"/>
    </source>
</evidence>
<dbReference type="Gene3D" id="2.90.10.10">
    <property type="entry name" value="Bulb-type lectin domain"/>
    <property type="match status" value="4"/>
</dbReference>
<evidence type="ECO:0000256" key="9">
    <source>
        <dbReference type="ARBA" id="ARBA00022741"/>
    </source>
</evidence>
<dbReference type="InterPro" id="IPR017441">
    <property type="entry name" value="Protein_kinase_ATP_BS"/>
</dbReference>
<keyword evidence="16" id="KW-0325">Glycoprotein</keyword>
<dbReference type="Pfam" id="PF00069">
    <property type="entry name" value="Pkinase"/>
    <property type="match status" value="2"/>
</dbReference>
<comment type="subcellular location">
    <subcellularLocation>
        <location evidence="1">Membrane</location>
        <topology evidence="1">Single-pass type I membrane protein</topology>
    </subcellularLocation>
</comment>
<dbReference type="EnsemblPlants" id="ONIVA03G23710.1">
    <property type="protein sequence ID" value="ONIVA03G23710.1"/>
    <property type="gene ID" value="ONIVA03G23710"/>
</dbReference>
<feature type="domain" description="Protein kinase" evidence="25">
    <location>
        <begin position="514"/>
        <end position="790"/>
    </location>
</feature>
<evidence type="ECO:0000259" key="25">
    <source>
        <dbReference type="PROSITE" id="PS50011"/>
    </source>
</evidence>
<evidence type="ECO:0000256" key="15">
    <source>
        <dbReference type="ARBA" id="ARBA00023170"/>
    </source>
</evidence>
<evidence type="ECO:0000256" key="1">
    <source>
        <dbReference type="ARBA" id="ARBA00004479"/>
    </source>
</evidence>
<dbReference type="PROSITE" id="PS50927">
    <property type="entry name" value="BULB_LECTIN"/>
    <property type="match status" value="2"/>
</dbReference>
<keyword evidence="7 24" id="KW-0732">Signal</keyword>
<evidence type="ECO:0000256" key="7">
    <source>
        <dbReference type="ARBA" id="ARBA00022729"/>
    </source>
</evidence>
<dbReference type="EC" id="2.7.11.1" evidence="2"/>
<evidence type="ECO:0000256" key="10">
    <source>
        <dbReference type="ARBA" id="ARBA00022777"/>
    </source>
</evidence>
<dbReference type="Pfam" id="PF01453">
    <property type="entry name" value="B_lectin"/>
    <property type="match status" value="1"/>
</dbReference>
<dbReference type="GO" id="GO:0016020">
    <property type="term" value="C:membrane"/>
    <property type="evidence" value="ECO:0007669"/>
    <property type="project" value="UniProtKB-SubCell"/>
</dbReference>
<evidence type="ECO:0000256" key="16">
    <source>
        <dbReference type="ARBA" id="ARBA00023180"/>
    </source>
</evidence>
<evidence type="ECO:0000313" key="27">
    <source>
        <dbReference type="EnsemblPlants" id="ONIVA03G23710.1"/>
    </source>
</evidence>
<evidence type="ECO:0000256" key="21">
    <source>
        <dbReference type="ARBA" id="ARBA00082782"/>
    </source>
</evidence>
<evidence type="ECO:0000256" key="24">
    <source>
        <dbReference type="SAM" id="SignalP"/>
    </source>
</evidence>
<evidence type="ECO:0000256" key="18">
    <source>
        <dbReference type="ARBA" id="ARBA00048679"/>
    </source>
</evidence>
<dbReference type="GO" id="GO:0004674">
    <property type="term" value="F:protein serine/threonine kinase activity"/>
    <property type="evidence" value="ECO:0007669"/>
    <property type="project" value="UniProtKB-KW"/>
</dbReference>
<feature type="binding site" evidence="22">
    <location>
        <position position="1295"/>
    </location>
    <ligand>
        <name>ATP</name>
        <dbReference type="ChEBI" id="CHEBI:30616"/>
    </ligand>
</feature>
<evidence type="ECO:0000256" key="22">
    <source>
        <dbReference type="PROSITE-ProRule" id="PRU10141"/>
    </source>
</evidence>
<dbReference type="HOGENOM" id="CLU_246028_0_0_1"/>
<dbReference type="PROSITE" id="PS50011">
    <property type="entry name" value="PROTEIN_KINASE_DOM"/>
    <property type="match status" value="2"/>
</dbReference>
<evidence type="ECO:0000256" key="2">
    <source>
        <dbReference type="ARBA" id="ARBA00012513"/>
    </source>
</evidence>
<evidence type="ECO:0000256" key="11">
    <source>
        <dbReference type="ARBA" id="ARBA00022840"/>
    </source>
</evidence>
<dbReference type="PROSITE" id="PS00107">
    <property type="entry name" value="PROTEIN_KINASE_ATP"/>
    <property type="match status" value="2"/>
</dbReference>
<dbReference type="Gene3D" id="1.10.510.10">
    <property type="entry name" value="Transferase(Phosphotransferase) domain 1"/>
    <property type="match status" value="2"/>
</dbReference>
<dbReference type="Gene3D" id="3.30.200.20">
    <property type="entry name" value="Phosphorylase Kinase, domain 1"/>
    <property type="match status" value="2"/>
</dbReference>
<keyword evidence="11 22" id="KW-0067">ATP-binding</keyword>
<protein>
    <recommendedName>
        <fullName evidence="20">G-type lectin S-receptor-like serine/threonine-protein kinase LECRK4</fullName>
        <ecNumber evidence="2">2.7.11.1</ecNumber>
    </recommendedName>
    <alternativeName>
        <fullName evidence="21">OsRLCK136</fullName>
    </alternativeName>
</protein>
<reference evidence="27" key="2">
    <citation type="submission" date="2018-04" db="EMBL/GenBank/DDBJ databases">
        <title>OnivRS2 (Oryza nivara Reference Sequence Version 2).</title>
        <authorList>
            <person name="Zhang J."/>
            <person name="Kudrna D."/>
            <person name="Lee S."/>
            <person name="Talag J."/>
            <person name="Rajasekar S."/>
            <person name="Welchert J."/>
            <person name="Hsing Y.-I."/>
            <person name="Wing R.A."/>
        </authorList>
    </citation>
    <scope>NUCLEOTIDE SEQUENCE [LARGE SCALE GENOMIC DNA]</scope>
    <source>
        <strain evidence="27">SL10</strain>
    </source>
</reference>
<dbReference type="InterPro" id="IPR011009">
    <property type="entry name" value="Kinase-like_dom_sf"/>
</dbReference>
<keyword evidence="12" id="KW-1133">Transmembrane helix</keyword>
<evidence type="ECO:0000256" key="17">
    <source>
        <dbReference type="ARBA" id="ARBA00047899"/>
    </source>
</evidence>
<keyword evidence="15" id="KW-0675">Receptor</keyword>
<dbReference type="PANTHER" id="PTHR47976">
    <property type="entry name" value="G-TYPE LECTIN S-RECEPTOR-LIKE SERINE/THREONINE-PROTEIN KINASE SD2-5"/>
    <property type="match status" value="1"/>
</dbReference>
<dbReference type="InterPro" id="IPR000719">
    <property type="entry name" value="Prot_kinase_dom"/>
</dbReference>
<dbReference type="Proteomes" id="UP000006591">
    <property type="component" value="Chromosome 3"/>
</dbReference>
<name>A0A0E0GPA5_ORYNI</name>
<dbReference type="SUPFAM" id="SSF51110">
    <property type="entry name" value="alpha-D-mannose-specific plant lectins"/>
    <property type="match status" value="2"/>
</dbReference>
<evidence type="ECO:0000256" key="19">
    <source>
        <dbReference type="ARBA" id="ARBA00054679"/>
    </source>
</evidence>
<keyword evidence="3" id="KW-0723">Serine/threonine-protein kinase</keyword>
<keyword evidence="8" id="KW-0430">Lectin</keyword>
<dbReference type="PANTHER" id="PTHR47976:SF89">
    <property type="entry name" value="G-TYPE LECTIN S-RECEPTOR-LIKE SERINE_THREONINE-PROTEIN KINASE LECRK3"/>
    <property type="match status" value="1"/>
</dbReference>
<organism evidence="27">
    <name type="scientific">Oryza nivara</name>
    <name type="common">Indian wild rice</name>
    <name type="synonym">Oryza sativa f. spontanea</name>
    <dbReference type="NCBI Taxonomy" id="4536"/>
    <lineage>
        <taxon>Eukaryota</taxon>
        <taxon>Viridiplantae</taxon>
        <taxon>Streptophyta</taxon>
        <taxon>Embryophyta</taxon>
        <taxon>Tracheophyta</taxon>
        <taxon>Spermatophyta</taxon>
        <taxon>Magnoliopsida</taxon>
        <taxon>Liliopsida</taxon>
        <taxon>Poales</taxon>
        <taxon>Poaceae</taxon>
        <taxon>BOP clade</taxon>
        <taxon>Oryzoideae</taxon>
        <taxon>Oryzeae</taxon>
        <taxon>Oryzinae</taxon>
        <taxon>Oryza</taxon>
    </lineage>
</organism>
<dbReference type="SMART" id="SM00220">
    <property type="entry name" value="S_TKc"/>
    <property type="match status" value="2"/>
</dbReference>
<dbReference type="PROSITE" id="PS00108">
    <property type="entry name" value="PROTEIN_KINASE_ST"/>
    <property type="match status" value="2"/>
</dbReference>
<evidence type="ECO:0000256" key="5">
    <source>
        <dbReference type="ARBA" id="ARBA00022679"/>
    </source>
</evidence>
<dbReference type="eggNOG" id="ENOG502QQEW">
    <property type="taxonomic scope" value="Eukaryota"/>
</dbReference>
<feature type="chain" id="PRO_5002360803" description="G-type lectin S-receptor-like serine/threonine-protein kinase LECRK4" evidence="24">
    <location>
        <begin position="24"/>
        <end position="1559"/>
    </location>
</feature>
<feature type="domain" description="Protein kinase" evidence="25">
    <location>
        <begin position="1264"/>
        <end position="1535"/>
    </location>
</feature>
<keyword evidence="13" id="KW-0472">Membrane</keyword>
<evidence type="ECO:0000256" key="12">
    <source>
        <dbReference type="ARBA" id="ARBA00022989"/>
    </source>
</evidence>
<dbReference type="InterPro" id="IPR001480">
    <property type="entry name" value="Bulb-type_lectin_dom"/>
</dbReference>
<dbReference type="InterPro" id="IPR036426">
    <property type="entry name" value="Bulb-type_lectin_dom_sf"/>
</dbReference>
<reference evidence="27" key="1">
    <citation type="submission" date="2015-04" db="UniProtKB">
        <authorList>
            <consortium name="EnsemblPlants"/>
        </authorList>
    </citation>
    <scope>IDENTIFICATION</scope>
    <source>
        <strain evidence="27">SL10</strain>
    </source>
</reference>
<dbReference type="Gramene" id="ONIVA03G23710.1">
    <property type="protein sequence ID" value="ONIVA03G23710.1"/>
    <property type="gene ID" value="ONIVA03G23710"/>
</dbReference>
<feature type="binding site" evidence="22">
    <location>
        <position position="545"/>
    </location>
    <ligand>
        <name>ATP</name>
        <dbReference type="ChEBI" id="CHEBI:30616"/>
    </ligand>
</feature>
<comment type="catalytic activity">
    <reaction evidence="17">
        <text>L-threonyl-[protein] + ATP = O-phospho-L-threonyl-[protein] + ADP + H(+)</text>
        <dbReference type="Rhea" id="RHEA:46608"/>
        <dbReference type="Rhea" id="RHEA-COMP:11060"/>
        <dbReference type="Rhea" id="RHEA-COMP:11605"/>
        <dbReference type="ChEBI" id="CHEBI:15378"/>
        <dbReference type="ChEBI" id="CHEBI:30013"/>
        <dbReference type="ChEBI" id="CHEBI:30616"/>
        <dbReference type="ChEBI" id="CHEBI:61977"/>
        <dbReference type="ChEBI" id="CHEBI:456216"/>
        <dbReference type="EC" id="2.7.11.1"/>
    </reaction>
</comment>
<dbReference type="GO" id="GO:0030246">
    <property type="term" value="F:carbohydrate binding"/>
    <property type="evidence" value="ECO:0007669"/>
    <property type="project" value="UniProtKB-KW"/>
</dbReference>
<accession>A0A0E0GPA5</accession>
<dbReference type="SMART" id="SM00108">
    <property type="entry name" value="B_lectin"/>
    <property type="match status" value="2"/>
</dbReference>
<dbReference type="GO" id="GO:0051707">
    <property type="term" value="P:response to other organism"/>
    <property type="evidence" value="ECO:0007669"/>
    <property type="project" value="UniProtKB-ARBA"/>
</dbReference>
<dbReference type="InterPro" id="IPR051343">
    <property type="entry name" value="G-type_lectin_kinases/EP1-like"/>
</dbReference>
<sequence length="1559" mass="174253">MAPPLFLLSLQLLVLLSSPSAQAQNISLGTSLTTQGPNNAWLSPSGDFAFGFRPIDGNSSFYLLAIWFNKISDKTATWYAKTSEQEPQPIQVPSGSILQFTSTGVLSLRDPTNREVWNPGATGAPYASMLDTGNFVIAAAGGSTISWETFKNPTDTILVTQALSPGMKLRSRLLTTDYSNGRFLLNMETQRAALYTMAVPSGNLYDPYWSTPIDENVTNQVTNLVFNTTGRIYVSMKNGTQFNMTSGVIRSMEDYYHRATLDPDGVFRQYVYPKKPSSMSQAWTAVSIQPENICNAQTKVGSGTCGFNSYCMFDGSNNQTSCVCPEQYSFFDEVRKYRGCRPDFELQSCDLDEAASMAQYEFNLVNNVDWPQADYEWYTPIDMDECRRLCLIDCFCAVAVFHENTCWKKKLPLSNGIMGSGVQRTVLIKVPKSNSSQPELRKSRKWKSDKKLWILGSSLLLGGSVIANFALSSVLLFGTYCTITRKDVQPLQPSRDPGLPLKAFSYAELEKATDGFKEVLGTGASSIVYKGQLQDELGTYIAVKKIDKIQHETEKEFAVEVQTIGRTYHKNLVRMLGFCNEGTERLLVYEFMVNGSLNRFLFSGVRPLWSLRVQLALGVARGLLYLHEECSTQIIHCDIKPQNILLDDNFIAKISDFGLAKLLRTNQTQTYTGIRGTRGYVAPEWFKNVGITAKVDVYSFGVILLELICCRQNVEMEAAEEEQSILTYWANDCYRCGRVDLLVDGDDEAKLNIKKVERFVAVALWCLQEEPTMRPSILKVTQMLDGADAIPTPPDSSSVVNSTSKRLINSNGSSPVLAHPATLATILHEICPSSAKHQYRLLFDTPGDGNSSSYLLAVWFNKIADKTVVWYARTSSNGKDDTIPVQVQSGSVLKLADGALSLRDPSGNEVWNPQVTDVGYARMLDTGNFRLLGTDGATKWESFGDPSDTILPTQVLSLGTALHSRLLATDYSNGRFQLKVQRDGNLVMYPDAVPSGYLYDPYWASNTVDNGSQLVNITSAGVDSMGDFFHRATLDTDGVFRQYVYPKNIHARPLWPEQWTAVDVLPENICQSIQTMVGSGACGFNSYCTIDGTKNTTSCLCPQNYKFIDDKRKYKGCRPDFEPQNCDLDETTAMLQYDMAPIDRVDWPLSDYEQYNPIDQTECRRLCVIDCFCAVAVFDKASSTCWKKRFPLSNGKMDVNVPRTVLIKVPRSTNSPSVFSSGSSKWKEDKNITSRKKIQLSQPSNKSGLPPKIFTYSELEKATGGFQEVLGTGASGVVYKGQLQDEFGTNIAVKKIEKLQQEAQKEFLVEVQTIGQTFHRNLVRLLGFCNEGTERLLVYEFMSNGSLNTFLFSDTHPHWSLRVQVALGVARGLLYLHEECNKQIIHCDMKPQNILLDDNFAAKISDFGLAKLLPVNQTQTNTGIRGTRGYVAPEWFKNIGITSKVDVYSFGVILLELVCCRKNVELEVLDEEQTILTYWANDCYKCGRIDLLVAGDDEAIFNIKKVERFVAVALWCLQEEPSMRPTMLKSSMEVIKTNRCRSPRAISFVVIKYEQKVDQ</sequence>
<keyword evidence="10" id="KW-0418">Kinase</keyword>
<comment type="catalytic activity">
    <reaction evidence="18">
        <text>L-seryl-[protein] + ATP = O-phospho-L-seryl-[protein] + ADP + H(+)</text>
        <dbReference type="Rhea" id="RHEA:17989"/>
        <dbReference type="Rhea" id="RHEA-COMP:9863"/>
        <dbReference type="Rhea" id="RHEA-COMP:11604"/>
        <dbReference type="ChEBI" id="CHEBI:15378"/>
        <dbReference type="ChEBI" id="CHEBI:29999"/>
        <dbReference type="ChEBI" id="CHEBI:30616"/>
        <dbReference type="ChEBI" id="CHEBI:83421"/>
        <dbReference type="ChEBI" id="CHEBI:456216"/>
        <dbReference type="EC" id="2.7.11.1"/>
    </reaction>
</comment>
<keyword evidence="4" id="KW-0245">EGF-like domain</keyword>
<keyword evidence="5" id="KW-0808">Transferase</keyword>
<dbReference type="FunFam" id="3.30.200.20:FF:000059">
    <property type="entry name" value="S-receptor-like serine/threonine-protein kinase"/>
    <property type="match status" value="2"/>
</dbReference>
<comment type="function">
    <text evidence="19">Does not seem to be involved in resistance against the herbivorous insect brown planthopper (N.lugens, BPH).</text>
</comment>
<evidence type="ECO:0000256" key="8">
    <source>
        <dbReference type="ARBA" id="ARBA00022734"/>
    </source>
</evidence>
<evidence type="ECO:0000256" key="6">
    <source>
        <dbReference type="ARBA" id="ARBA00022692"/>
    </source>
</evidence>
<keyword evidence="6" id="KW-0812">Transmembrane</keyword>